<evidence type="ECO:0000256" key="5">
    <source>
        <dbReference type="ARBA" id="ARBA00023001"/>
    </source>
</evidence>
<dbReference type="PROSITE" id="PS00572">
    <property type="entry name" value="GLYCOSYL_HYDROL_F1_1"/>
    <property type="match status" value="1"/>
</dbReference>
<evidence type="ECO:0000313" key="11">
    <source>
        <dbReference type="EMBL" id="GLB66261.1"/>
    </source>
</evidence>
<dbReference type="EMBL" id="BRVS01000003">
    <property type="protein sequence ID" value="GLB66261.1"/>
    <property type="molecule type" value="Genomic_DNA"/>
</dbReference>
<dbReference type="PRINTS" id="PR00131">
    <property type="entry name" value="GLHYDRLASE1"/>
</dbReference>
<keyword evidence="4 10" id="KW-0378">Hydrolase</keyword>
<comment type="catalytic activity">
    <reaction evidence="1 10">
        <text>Hydrolysis of terminal, non-reducing beta-D-glucosyl residues with release of beta-D-glucose.</text>
        <dbReference type="EC" id="3.2.1.21"/>
    </reaction>
</comment>
<dbReference type="InterPro" id="IPR001360">
    <property type="entry name" value="Glyco_hydro_1"/>
</dbReference>
<dbReference type="InterPro" id="IPR018120">
    <property type="entry name" value="Glyco_hydro_1_AS"/>
</dbReference>
<gene>
    <name evidence="11" type="ORF">AHIS1636_07000</name>
</gene>
<feature type="active site" description="Nucleophile" evidence="9">
    <location>
        <position position="372"/>
    </location>
</feature>
<evidence type="ECO:0000256" key="8">
    <source>
        <dbReference type="ARBA" id="ARBA00023326"/>
    </source>
</evidence>
<keyword evidence="12" id="KW-1185">Reference proteome</keyword>
<dbReference type="Pfam" id="PF00232">
    <property type="entry name" value="Glyco_hydro_1"/>
    <property type="match status" value="1"/>
</dbReference>
<keyword evidence="6" id="KW-0119">Carbohydrate metabolism</keyword>
<organism evidence="11 12">
    <name type="scientific">Arthrobacter mangrovi</name>
    <dbReference type="NCBI Taxonomy" id="2966350"/>
    <lineage>
        <taxon>Bacteria</taxon>
        <taxon>Bacillati</taxon>
        <taxon>Actinomycetota</taxon>
        <taxon>Actinomycetes</taxon>
        <taxon>Micrococcales</taxon>
        <taxon>Micrococcaceae</taxon>
        <taxon>Arthrobacter</taxon>
    </lineage>
</organism>
<dbReference type="SUPFAM" id="SSF51445">
    <property type="entry name" value="(Trans)glycosidases"/>
    <property type="match status" value="1"/>
</dbReference>
<evidence type="ECO:0000256" key="6">
    <source>
        <dbReference type="ARBA" id="ARBA00023277"/>
    </source>
</evidence>
<dbReference type="NCBIfam" id="TIGR03356">
    <property type="entry name" value="BGL"/>
    <property type="match status" value="1"/>
</dbReference>
<dbReference type="Proteomes" id="UP001209654">
    <property type="component" value="Unassembled WGS sequence"/>
</dbReference>
<evidence type="ECO:0000256" key="10">
    <source>
        <dbReference type="RuleBase" id="RU361175"/>
    </source>
</evidence>
<dbReference type="PANTHER" id="PTHR10353:SF36">
    <property type="entry name" value="LP05116P"/>
    <property type="match status" value="1"/>
</dbReference>
<accession>A0ABQ5MQJ0</accession>
<dbReference type="Gene3D" id="3.20.20.80">
    <property type="entry name" value="Glycosidases"/>
    <property type="match status" value="1"/>
</dbReference>
<comment type="similarity">
    <text evidence="2 10">Belongs to the glycosyl hydrolase 1 family.</text>
</comment>
<dbReference type="PANTHER" id="PTHR10353">
    <property type="entry name" value="GLYCOSYL HYDROLASE"/>
    <property type="match status" value="1"/>
</dbReference>
<evidence type="ECO:0000313" key="12">
    <source>
        <dbReference type="Proteomes" id="UP001209654"/>
    </source>
</evidence>
<sequence length="469" mass="51587">MQFPDEFVWGAATAAYQIEGAAAEDGRRDSIWDTFCRLPGAVAGSDSGSTACDHYHRYAEDIALMRRMGLGAYRFSTSWARIRPDGGPVNPRGVDFYSRLVDGLLEAGITPWLTLYHWDLPQALEDSGGWASRDTSYAFAEYALSVHDRLGDRVRMWTTLNEPWCSAFLGYCSGVHAPGRQSRPDALAAMHHLLLGHGLAAAALRERDPEAQLGLTLNLTVPDPADPADPVDRDAARRIDGQFNRAFLDPVFRQSYPSDFLADVAAYGLERHVRPGDLELIGTPIDFLGVNYYHGEAVTGHQATDRLLAHGAPVERPAASPYPAADEVSVVPRGFPTTAMGWEVQPEGLFRLLMRLQDEYAGPAGTALYVTENGAAYDDRVSADGSIQDLDRLEFVRAHVAECHRAIRAGADLRGYFAWSLLDNFEWAWGYAQRFGLVRVDYDTLIRTIKASGEWFGRTAAANSVADGT</sequence>
<evidence type="ECO:0000256" key="3">
    <source>
        <dbReference type="ARBA" id="ARBA00012744"/>
    </source>
</evidence>
<proteinExistence type="inferred from homology"/>
<protein>
    <recommendedName>
        <fullName evidence="3 10">Beta-glucosidase</fullName>
        <ecNumber evidence="3 10">3.2.1.21</ecNumber>
    </recommendedName>
</protein>
<dbReference type="InterPro" id="IPR017853">
    <property type="entry name" value="GH"/>
</dbReference>
<keyword evidence="8" id="KW-0624">Polysaccharide degradation</keyword>
<evidence type="ECO:0000256" key="9">
    <source>
        <dbReference type="PROSITE-ProRule" id="PRU10055"/>
    </source>
</evidence>
<evidence type="ECO:0000256" key="2">
    <source>
        <dbReference type="ARBA" id="ARBA00010838"/>
    </source>
</evidence>
<dbReference type="InterPro" id="IPR033132">
    <property type="entry name" value="GH_1_N_CS"/>
</dbReference>
<dbReference type="InterPro" id="IPR017736">
    <property type="entry name" value="Glyco_hydro_1_beta-glucosidase"/>
</dbReference>
<evidence type="ECO:0000256" key="1">
    <source>
        <dbReference type="ARBA" id="ARBA00000448"/>
    </source>
</evidence>
<dbReference type="PROSITE" id="PS00653">
    <property type="entry name" value="GLYCOSYL_HYDROL_F1_2"/>
    <property type="match status" value="1"/>
</dbReference>
<evidence type="ECO:0000256" key="4">
    <source>
        <dbReference type="ARBA" id="ARBA00022801"/>
    </source>
</evidence>
<name>A0ABQ5MQJ0_9MICC</name>
<comment type="caution">
    <text evidence="11">The sequence shown here is derived from an EMBL/GenBank/DDBJ whole genome shotgun (WGS) entry which is preliminary data.</text>
</comment>
<evidence type="ECO:0000256" key="7">
    <source>
        <dbReference type="ARBA" id="ARBA00023295"/>
    </source>
</evidence>
<keyword evidence="5" id="KW-0136">Cellulose degradation</keyword>
<keyword evidence="7 10" id="KW-0326">Glycosidase</keyword>
<reference evidence="11 12" key="1">
    <citation type="journal article" date="2023" name="Int. J. Syst. Evol. Microbiol.">
        <title>Arthrobacter mangrovi sp. nov., an actinobacterium isolated from the rhizosphere of a mangrove.</title>
        <authorList>
            <person name="Hamada M."/>
            <person name="Saitou S."/>
            <person name="Enomoto N."/>
            <person name="Nanri K."/>
            <person name="Hidaka K."/>
            <person name="Miura T."/>
            <person name="Tamura T."/>
        </authorList>
    </citation>
    <scope>NUCLEOTIDE SEQUENCE [LARGE SCALE GENOMIC DNA]</scope>
    <source>
        <strain evidence="11 12">NBRC 112813</strain>
    </source>
</reference>
<dbReference type="EC" id="3.2.1.21" evidence="3 10"/>